<evidence type="ECO:0000256" key="1">
    <source>
        <dbReference type="SAM" id="MobiDB-lite"/>
    </source>
</evidence>
<accession>A0A1F5GGJ2</accession>
<evidence type="ECO:0000259" key="2">
    <source>
        <dbReference type="Pfam" id="PF00188"/>
    </source>
</evidence>
<dbReference type="EMBL" id="MFBF01000027">
    <property type="protein sequence ID" value="OGD90991.1"/>
    <property type="molecule type" value="Genomic_DNA"/>
</dbReference>
<dbReference type="SUPFAM" id="SSF55797">
    <property type="entry name" value="PR-1-like"/>
    <property type="match status" value="1"/>
</dbReference>
<evidence type="ECO:0000313" key="4">
    <source>
        <dbReference type="Proteomes" id="UP000177124"/>
    </source>
</evidence>
<dbReference type="CDD" id="cd05379">
    <property type="entry name" value="CAP_bacterial"/>
    <property type="match status" value="1"/>
</dbReference>
<feature type="compositionally biased region" description="Pro residues" evidence="1">
    <location>
        <begin position="286"/>
        <end position="296"/>
    </location>
</feature>
<feature type="region of interest" description="Disordered" evidence="1">
    <location>
        <begin position="92"/>
        <end position="136"/>
    </location>
</feature>
<dbReference type="InterPro" id="IPR035940">
    <property type="entry name" value="CAP_sf"/>
</dbReference>
<gene>
    <name evidence="3" type="ORF">A3D07_01245</name>
</gene>
<dbReference type="AlphaFoldDB" id="A0A1F5GGJ2"/>
<name>A0A1F5GGJ2_9BACT</name>
<dbReference type="InterPro" id="IPR014044">
    <property type="entry name" value="CAP_dom"/>
</dbReference>
<feature type="domain" description="SCP" evidence="2">
    <location>
        <begin position="152"/>
        <end position="260"/>
    </location>
</feature>
<reference evidence="3 4" key="1">
    <citation type="journal article" date="2016" name="Nat. Commun.">
        <title>Thousands of microbial genomes shed light on interconnected biogeochemical processes in an aquifer system.</title>
        <authorList>
            <person name="Anantharaman K."/>
            <person name="Brown C.T."/>
            <person name="Hug L.A."/>
            <person name="Sharon I."/>
            <person name="Castelle C.J."/>
            <person name="Probst A.J."/>
            <person name="Thomas B.C."/>
            <person name="Singh A."/>
            <person name="Wilkins M.J."/>
            <person name="Karaoz U."/>
            <person name="Brodie E.L."/>
            <person name="Williams K.H."/>
            <person name="Hubbard S.S."/>
            <person name="Banfield J.F."/>
        </authorList>
    </citation>
    <scope>NUCLEOTIDE SEQUENCE [LARGE SCALE GENOMIC DNA]</scope>
</reference>
<comment type="caution">
    <text evidence="3">The sequence shown here is derived from an EMBL/GenBank/DDBJ whole genome shotgun (WGS) entry which is preliminary data.</text>
</comment>
<dbReference type="PANTHER" id="PTHR31157">
    <property type="entry name" value="SCP DOMAIN-CONTAINING PROTEIN"/>
    <property type="match status" value="1"/>
</dbReference>
<evidence type="ECO:0000313" key="3">
    <source>
        <dbReference type="EMBL" id="OGD90991.1"/>
    </source>
</evidence>
<dbReference type="Pfam" id="PF00188">
    <property type="entry name" value="CAP"/>
    <property type="match status" value="1"/>
</dbReference>
<feature type="compositionally biased region" description="Low complexity" evidence="1">
    <location>
        <begin position="297"/>
        <end position="307"/>
    </location>
</feature>
<feature type="region of interest" description="Disordered" evidence="1">
    <location>
        <begin position="286"/>
        <end position="331"/>
    </location>
</feature>
<dbReference type="PANTHER" id="PTHR31157:SF1">
    <property type="entry name" value="SCP DOMAIN-CONTAINING PROTEIN"/>
    <property type="match status" value="1"/>
</dbReference>
<protein>
    <recommendedName>
        <fullName evidence="2">SCP domain-containing protein</fullName>
    </recommendedName>
</protein>
<dbReference type="STRING" id="1797716.A3D07_01245"/>
<dbReference type="Gene3D" id="3.40.33.10">
    <property type="entry name" value="CAP"/>
    <property type="match status" value="1"/>
</dbReference>
<sequence length="331" mass="35582">MSLKNPISCDFLKLELLSRQILEYCKVSAVEKLRYVLTYGGISAFVIWASPNDNPDIDSIRLGSNNTIGPTPDMVIARVNPDGILAPTPTPIPTIGAGPDATPTPNTNSGPRSGETGTRPPTVARGETPEGGPTPEIIEGLNYQWASEISALTDEFRVKNGLPPYHPDLRLKTAAENYAEFYFKNGDPVNLDHFLCDDNGDCSPWERAAREGYGGILTQVTENMASGYKSASEAFAGWLGSLGHRANLLSSKYQDTGVACWLGIRYLENRPYESSLCLAYFGVIPPDPPPPEPRPTATPTSTTIPESTPTPTPQPTPSLTAEPSPAPTPTP</sequence>
<dbReference type="Proteomes" id="UP000177124">
    <property type="component" value="Unassembled WGS sequence"/>
</dbReference>
<proteinExistence type="predicted"/>
<organism evidence="3 4">
    <name type="scientific">Candidatus Curtissbacteria bacterium RIFCSPHIGHO2_02_FULL_42_15</name>
    <dbReference type="NCBI Taxonomy" id="1797716"/>
    <lineage>
        <taxon>Bacteria</taxon>
        <taxon>Candidatus Curtissiibacteriota</taxon>
    </lineage>
</organism>